<evidence type="ECO:0000256" key="2">
    <source>
        <dbReference type="ARBA" id="ARBA00023125"/>
    </source>
</evidence>
<dbReference type="PANTHER" id="PTHR43537:SF45">
    <property type="entry name" value="GNTR FAMILY REGULATORY PROTEIN"/>
    <property type="match status" value="1"/>
</dbReference>
<dbReference type="InterPro" id="IPR036388">
    <property type="entry name" value="WH-like_DNA-bd_sf"/>
</dbReference>
<dbReference type="SUPFAM" id="SSF46785">
    <property type="entry name" value="Winged helix' DNA-binding domain"/>
    <property type="match status" value="1"/>
</dbReference>
<dbReference type="Gene3D" id="1.20.120.530">
    <property type="entry name" value="GntR ligand-binding domain-like"/>
    <property type="match status" value="1"/>
</dbReference>
<evidence type="ECO:0000313" key="5">
    <source>
        <dbReference type="EMBL" id="PXW81695.1"/>
    </source>
</evidence>
<dbReference type="SMART" id="SM00345">
    <property type="entry name" value="HTH_GNTR"/>
    <property type="match status" value="1"/>
</dbReference>
<gene>
    <name evidence="5" type="ORF">DFR56_12070</name>
</gene>
<dbReference type="PANTHER" id="PTHR43537">
    <property type="entry name" value="TRANSCRIPTIONAL REGULATOR, GNTR FAMILY"/>
    <property type="match status" value="1"/>
</dbReference>
<dbReference type="EMBL" id="QJJQ01000020">
    <property type="protein sequence ID" value="PXW81695.1"/>
    <property type="molecule type" value="Genomic_DNA"/>
</dbReference>
<dbReference type="InterPro" id="IPR000524">
    <property type="entry name" value="Tscrpt_reg_HTH_GntR"/>
</dbReference>
<evidence type="ECO:0000256" key="3">
    <source>
        <dbReference type="ARBA" id="ARBA00023163"/>
    </source>
</evidence>
<organism evidence="5 6">
    <name type="scientific">Pseudogracilibacillus auburnensis</name>
    <dbReference type="NCBI Taxonomy" id="1494959"/>
    <lineage>
        <taxon>Bacteria</taxon>
        <taxon>Bacillati</taxon>
        <taxon>Bacillota</taxon>
        <taxon>Bacilli</taxon>
        <taxon>Bacillales</taxon>
        <taxon>Bacillaceae</taxon>
        <taxon>Pseudogracilibacillus</taxon>
    </lineage>
</organism>
<evidence type="ECO:0000313" key="6">
    <source>
        <dbReference type="Proteomes" id="UP000247978"/>
    </source>
</evidence>
<dbReference type="CDD" id="cd07377">
    <property type="entry name" value="WHTH_GntR"/>
    <property type="match status" value="1"/>
</dbReference>
<comment type="caution">
    <text evidence="5">The sequence shown here is derived from an EMBL/GenBank/DDBJ whole genome shotgun (WGS) entry which is preliminary data.</text>
</comment>
<dbReference type="Proteomes" id="UP000247978">
    <property type="component" value="Unassembled WGS sequence"/>
</dbReference>
<dbReference type="GO" id="GO:0003700">
    <property type="term" value="F:DNA-binding transcription factor activity"/>
    <property type="evidence" value="ECO:0007669"/>
    <property type="project" value="InterPro"/>
</dbReference>
<keyword evidence="3" id="KW-0804">Transcription</keyword>
<dbReference type="Pfam" id="PF07729">
    <property type="entry name" value="FCD"/>
    <property type="match status" value="1"/>
</dbReference>
<keyword evidence="2" id="KW-0238">DNA-binding</keyword>
<dbReference type="SUPFAM" id="SSF48008">
    <property type="entry name" value="GntR ligand-binding domain-like"/>
    <property type="match status" value="1"/>
</dbReference>
<name>A0A2V3VNU5_9BACI</name>
<dbReference type="Gene3D" id="1.10.10.10">
    <property type="entry name" value="Winged helix-like DNA-binding domain superfamily/Winged helix DNA-binding domain"/>
    <property type="match status" value="1"/>
</dbReference>
<dbReference type="InterPro" id="IPR011711">
    <property type="entry name" value="GntR_C"/>
</dbReference>
<dbReference type="AlphaFoldDB" id="A0A2V3VNU5"/>
<dbReference type="RefSeq" id="WP_110397253.1">
    <property type="nucleotide sequence ID" value="NZ_JADIJL010000006.1"/>
</dbReference>
<reference evidence="5 6" key="1">
    <citation type="submission" date="2018-05" db="EMBL/GenBank/DDBJ databases">
        <title>Genomic Encyclopedia of Type Strains, Phase IV (KMG-IV): sequencing the most valuable type-strain genomes for metagenomic binning, comparative biology and taxonomic classification.</title>
        <authorList>
            <person name="Goeker M."/>
        </authorList>
    </citation>
    <scope>NUCLEOTIDE SEQUENCE [LARGE SCALE GENOMIC DNA]</scope>
    <source>
        <strain evidence="5 6">DSM 28556</strain>
    </source>
</reference>
<keyword evidence="6" id="KW-1185">Reference proteome</keyword>
<proteinExistence type="predicted"/>
<dbReference type="PROSITE" id="PS50949">
    <property type="entry name" value="HTH_GNTR"/>
    <property type="match status" value="1"/>
</dbReference>
<dbReference type="GO" id="GO:0003677">
    <property type="term" value="F:DNA binding"/>
    <property type="evidence" value="ECO:0007669"/>
    <property type="project" value="UniProtKB-KW"/>
</dbReference>
<dbReference type="SMART" id="SM00895">
    <property type="entry name" value="FCD"/>
    <property type="match status" value="1"/>
</dbReference>
<dbReference type="Pfam" id="PF00392">
    <property type="entry name" value="GntR"/>
    <property type="match status" value="1"/>
</dbReference>
<evidence type="ECO:0000256" key="1">
    <source>
        <dbReference type="ARBA" id="ARBA00023015"/>
    </source>
</evidence>
<evidence type="ECO:0000259" key="4">
    <source>
        <dbReference type="PROSITE" id="PS50949"/>
    </source>
</evidence>
<dbReference type="InterPro" id="IPR008920">
    <property type="entry name" value="TF_FadR/GntR_C"/>
</dbReference>
<sequence>MKKIKQSETLADQAYKMLKQAITNGKLKDKEQLPEEKLAKNLGISRTPLRDALGRLAAEGLIIHQTGRPAVVASFTKENSLEYMELRSLLEVYNIEKIISKVDTPFINLLKNNAAEQLDAIERDNYNDFIELDREFHLLLASRNNNSELRKIIHRMNTGINRAFLILSKTVPKSAKEAYYEHLDIIEAIEKQDVVLARSKMIVHMNNVEKRFLSYYAEES</sequence>
<dbReference type="InterPro" id="IPR036390">
    <property type="entry name" value="WH_DNA-bd_sf"/>
</dbReference>
<protein>
    <submittedName>
        <fullName evidence="5">GntR family transcriptional regulator</fullName>
    </submittedName>
</protein>
<accession>A0A2V3VNU5</accession>
<dbReference type="OrthoDB" id="9781630at2"/>
<dbReference type="PRINTS" id="PR00035">
    <property type="entry name" value="HTHGNTR"/>
</dbReference>
<keyword evidence="1" id="KW-0805">Transcription regulation</keyword>
<feature type="domain" description="HTH gntR-type" evidence="4">
    <location>
        <begin position="8"/>
        <end position="75"/>
    </location>
</feature>